<feature type="domain" description="Homeobox" evidence="4">
    <location>
        <begin position="259"/>
        <end position="288"/>
    </location>
</feature>
<dbReference type="GO" id="GO:0000981">
    <property type="term" value="F:DNA-binding transcription factor activity, RNA polymerase II-specific"/>
    <property type="evidence" value="ECO:0007669"/>
    <property type="project" value="TreeGrafter"/>
</dbReference>
<evidence type="ECO:0000256" key="2">
    <source>
        <dbReference type="RuleBase" id="RU000682"/>
    </source>
</evidence>
<dbReference type="Proteomes" id="UP000728032">
    <property type="component" value="Unassembled WGS sequence"/>
</dbReference>
<dbReference type="SUPFAM" id="SSF46689">
    <property type="entry name" value="Homeodomain-like"/>
    <property type="match status" value="1"/>
</dbReference>
<dbReference type="GO" id="GO:0005634">
    <property type="term" value="C:nucleus"/>
    <property type="evidence" value="ECO:0007669"/>
    <property type="project" value="UniProtKB-SubCell"/>
</dbReference>
<feature type="compositionally biased region" description="Basic and acidic residues" evidence="3">
    <location>
        <begin position="207"/>
        <end position="253"/>
    </location>
</feature>
<dbReference type="OrthoDB" id="6162665at2759"/>
<dbReference type="Pfam" id="PF00046">
    <property type="entry name" value="Homeodomain"/>
    <property type="match status" value="1"/>
</dbReference>
<feature type="region of interest" description="Disordered" evidence="3">
    <location>
        <begin position="194"/>
        <end position="253"/>
    </location>
</feature>
<sequence>MNERKIERRVGVKPRKRENEWFGWSRVVLKADSLITSLVSVKGVDASTLIHYSIPHKFAKKIATTTTTYHQKPYLIPSFSESITRTGLDFMRATALATPSPSPTQSEALSLITKPTISCTSPQIQTALTIQNNNKTSIKRSNGFSIANLVFNEDRDRDMGVLERCDTNNILSDKISQIDERLKSDLYNKRVVSPVHSRSDIDDDDDLSIKVDDDDRHHSDDDDDNPMRPRSGDQIEADGHIIRGGGDHHSEDFPKRKQRRYRTTFTSFQLEELEKAFSRTHYPDVFTRIATL</sequence>
<dbReference type="InterPro" id="IPR050649">
    <property type="entry name" value="Paired_Homeobox_TFs"/>
</dbReference>
<dbReference type="AlphaFoldDB" id="A0A7R9LHT9"/>
<name>A0A7R9LHT9_9ACAR</name>
<keyword evidence="2" id="KW-0539">Nucleus</keyword>
<dbReference type="PANTHER" id="PTHR24329">
    <property type="entry name" value="HOMEOBOX PROTEIN ARISTALESS"/>
    <property type="match status" value="1"/>
</dbReference>
<gene>
    <name evidence="5" type="ORF">ONB1V03_LOCUS2690</name>
</gene>
<evidence type="ECO:0000259" key="4">
    <source>
        <dbReference type="Pfam" id="PF00046"/>
    </source>
</evidence>
<protein>
    <recommendedName>
        <fullName evidence="4">Homeobox domain-containing protein</fullName>
    </recommendedName>
</protein>
<dbReference type="InterPro" id="IPR001356">
    <property type="entry name" value="HD"/>
</dbReference>
<dbReference type="GO" id="GO:0000977">
    <property type="term" value="F:RNA polymerase II transcription regulatory region sequence-specific DNA binding"/>
    <property type="evidence" value="ECO:0007669"/>
    <property type="project" value="TreeGrafter"/>
</dbReference>
<accession>A0A7R9LHT9</accession>
<reference evidence="5" key="1">
    <citation type="submission" date="2020-11" db="EMBL/GenBank/DDBJ databases">
        <authorList>
            <person name="Tran Van P."/>
        </authorList>
    </citation>
    <scope>NUCLEOTIDE SEQUENCE</scope>
</reference>
<keyword evidence="2" id="KW-0371">Homeobox</keyword>
<keyword evidence="6" id="KW-1185">Reference proteome</keyword>
<evidence type="ECO:0000313" key="5">
    <source>
        <dbReference type="EMBL" id="CAD7640680.1"/>
    </source>
</evidence>
<evidence type="ECO:0000256" key="1">
    <source>
        <dbReference type="ARBA" id="ARBA00004123"/>
    </source>
</evidence>
<dbReference type="EMBL" id="OC915491">
    <property type="protein sequence ID" value="CAD7640680.1"/>
    <property type="molecule type" value="Genomic_DNA"/>
</dbReference>
<dbReference type="Gene3D" id="1.10.10.60">
    <property type="entry name" value="Homeodomain-like"/>
    <property type="match status" value="1"/>
</dbReference>
<keyword evidence="2" id="KW-0238">DNA-binding</keyword>
<evidence type="ECO:0000256" key="3">
    <source>
        <dbReference type="SAM" id="MobiDB-lite"/>
    </source>
</evidence>
<evidence type="ECO:0000313" key="6">
    <source>
        <dbReference type="Proteomes" id="UP000728032"/>
    </source>
</evidence>
<dbReference type="InterPro" id="IPR009057">
    <property type="entry name" value="Homeodomain-like_sf"/>
</dbReference>
<dbReference type="CDD" id="cd00086">
    <property type="entry name" value="homeodomain"/>
    <property type="match status" value="1"/>
</dbReference>
<proteinExistence type="predicted"/>
<comment type="subcellular location">
    <subcellularLocation>
        <location evidence="1 2">Nucleus</location>
    </subcellularLocation>
</comment>
<dbReference type="EMBL" id="CAJPVJ010000666">
    <property type="protein sequence ID" value="CAG2163106.1"/>
    <property type="molecule type" value="Genomic_DNA"/>
</dbReference>
<organism evidence="5">
    <name type="scientific">Oppiella nova</name>
    <dbReference type="NCBI Taxonomy" id="334625"/>
    <lineage>
        <taxon>Eukaryota</taxon>
        <taxon>Metazoa</taxon>
        <taxon>Ecdysozoa</taxon>
        <taxon>Arthropoda</taxon>
        <taxon>Chelicerata</taxon>
        <taxon>Arachnida</taxon>
        <taxon>Acari</taxon>
        <taxon>Acariformes</taxon>
        <taxon>Sarcoptiformes</taxon>
        <taxon>Oribatida</taxon>
        <taxon>Brachypylina</taxon>
        <taxon>Oppioidea</taxon>
        <taxon>Oppiidae</taxon>
        <taxon>Oppiella</taxon>
    </lineage>
</organism>
<dbReference type="PANTHER" id="PTHR24329:SF337">
    <property type="entry name" value="ARISTALESS RELATED HOMEOBOX"/>
    <property type="match status" value="1"/>
</dbReference>